<protein>
    <submittedName>
        <fullName evidence="2">Uncharacterized protein</fullName>
    </submittedName>
</protein>
<proteinExistence type="predicted"/>
<evidence type="ECO:0000313" key="3">
    <source>
        <dbReference type="Proteomes" id="UP000292447"/>
    </source>
</evidence>
<evidence type="ECO:0000256" key="1">
    <source>
        <dbReference type="SAM" id="MobiDB-lite"/>
    </source>
</evidence>
<keyword evidence="3" id="KW-1185">Reference proteome</keyword>
<sequence length="120" mass="13300">MLAKSVTPATPVTRPKSHINDSYTWIKQWYTPLENSLSGSTANTKLKGWVKVQTQPADSAITISTDAFDLDKYIIYREPVDEKPAEEETPVEQPGNSDLKLALSMDKREDQVSSLSGLGM</sequence>
<dbReference type="Proteomes" id="UP000292447">
    <property type="component" value="Chromosome V"/>
</dbReference>
<feature type="region of interest" description="Disordered" evidence="1">
    <location>
        <begin position="79"/>
        <end position="120"/>
    </location>
</feature>
<organism evidence="2 3">
    <name type="scientific">Metschnikowia aff. pulcherrima</name>
    <dbReference type="NCBI Taxonomy" id="2163413"/>
    <lineage>
        <taxon>Eukaryota</taxon>
        <taxon>Fungi</taxon>
        <taxon>Dikarya</taxon>
        <taxon>Ascomycota</taxon>
        <taxon>Saccharomycotina</taxon>
        <taxon>Pichiomycetes</taxon>
        <taxon>Metschnikowiaceae</taxon>
        <taxon>Metschnikowia</taxon>
    </lineage>
</organism>
<reference evidence="3" key="1">
    <citation type="submission" date="2019-03" db="EMBL/GenBank/DDBJ databases">
        <title>Snf2 controls pulcherriminic acid biosynthesis and connects pigmentation and antifungal activity of the yeast Metschnikowia pulcherrima.</title>
        <authorList>
            <person name="Gore-Lloyd D."/>
            <person name="Sumann I."/>
            <person name="Brachmann A.O."/>
            <person name="Schneeberger K."/>
            <person name="Ortiz-Merino R.A."/>
            <person name="Moreno-Beltran M."/>
            <person name="Schlaefli M."/>
            <person name="Kirner P."/>
            <person name="Santos Kron A."/>
            <person name="Wolfe K.H."/>
            <person name="Piel J."/>
            <person name="Ahrens C.H."/>
            <person name="Henk D."/>
            <person name="Freimoser F.M."/>
        </authorList>
    </citation>
    <scope>NUCLEOTIDE SEQUENCE [LARGE SCALE GENOMIC DNA]</scope>
    <source>
        <strain evidence="3">APC 1.2</strain>
    </source>
</reference>
<name>A0A4P6XRS2_9ASCO</name>
<accession>A0A4P6XRS2</accession>
<gene>
    <name evidence="2" type="ORF">METSCH_E00320</name>
</gene>
<dbReference type="AlphaFoldDB" id="A0A4P6XRS2"/>
<evidence type="ECO:0000313" key="2">
    <source>
        <dbReference type="EMBL" id="QBM89799.1"/>
    </source>
</evidence>
<dbReference type="EMBL" id="CP034460">
    <property type="protein sequence ID" value="QBM89799.1"/>
    <property type="molecule type" value="Genomic_DNA"/>
</dbReference>